<dbReference type="InterPro" id="IPR032710">
    <property type="entry name" value="NTF2-like_dom_sf"/>
</dbReference>
<protein>
    <submittedName>
        <fullName evidence="2">Nuclear transport factor 2 family protein</fullName>
    </submittedName>
</protein>
<evidence type="ECO:0000313" key="3">
    <source>
        <dbReference type="Proteomes" id="UP001291653"/>
    </source>
</evidence>
<keyword evidence="3" id="KW-1185">Reference proteome</keyword>
<evidence type="ECO:0000313" key="2">
    <source>
        <dbReference type="EMBL" id="GLF93014.1"/>
    </source>
</evidence>
<sequence>MTDAPSPALETALAYHRAWTGHDFDRAMTYVADDIVCEAPAGPIRGARAFRDFMEPFSHILTDSRVIAAFGDETTALMMYDTTTLPVASAPGAECLTVGDGVITHLRIIFNQAPFIAAEQARRTPTGG</sequence>
<dbReference type="InterPro" id="IPR037401">
    <property type="entry name" value="SnoaL-like"/>
</dbReference>
<dbReference type="Gene3D" id="3.10.450.50">
    <property type="match status" value="1"/>
</dbReference>
<dbReference type="Proteomes" id="UP001291653">
    <property type="component" value="Unassembled WGS sequence"/>
</dbReference>
<reference evidence="2 3" key="1">
    <citation type="submission" date="2022-10" db="EMBL/GenBank/DDBJ databases">
        <title>Draft genome sequence of Streptomyces sp. YSPA8.</title>
        <authorList>
            <person name="Moriuchi R."/>
            <person name="Dohra H."/>
            <person name="Yamamura H."/>
            <person name="Kodani S."/>
        </authorList>
    </citation>
    <scope>NUCLEOTIDE SEQUENCE [LARGE SCALE GENOMIC DNA]</scope>
    <source>
        <strain evidence="2 3">YSPA8</strain>
    </source>
</reference>
<accession>A0ABQ5NRL0</accession>
<dbReference type="Pfam" id="PF12680">
    <property type="entry name" value="SnoaL_2"/>
    <property type="match status" value="1"/>
</dbReference>
<evidence type="ECO:0000259" key="1">
    <source>
        <dbReference type="Pfam" id="PF12680"/>
    </source>
</evidence>
<dbReference type="EMBL" id="BSBI01000001">
    <property type="protein sequence ID" value="GLF93014.1"/>
    <property type="molecule type" value="Genomic_DNA"/>
</dbReference>
<comment type="caution">
    <text evidence="2">The sequence shown here is derived from an EMBL/GenBank/DDBJ whole genome shotgun (WGS) entry which is preliminary data.</text>
</comment>
<dbReference type="SUPFAM" id="SSF54427">
    <property type="entry name" value="NTF2-like"/>
    <property type="match status" value="1"/>
</dbReference>
<feature type="domain" description="SnoaL-like" evidence="1">
    <location>
        <begin position="14"/>
        <end position="105"/>
    </location>
</feature>
<dbReference type="RefSeq" id="WP_323445124.1">
    <property type="nucleotide sequence ID" value="NZ_BSBI01000001.1"/>
</dbReference>
<gene>
    <name evidence="2" type="ORF">SYYSPA8_01975</name>
</gene>
<name>A0ABQ5NRL0_9ACTN</name>
<proteinExistence type="predicted"/>
<organism evidence="2 3">
    <name type="scientific">Streptomyces yaizuensis</name>
    <dbReference type="NCBI Taxonomy" id="2989713"/>
    <lineage>
        <taxon>Bacteria</taxon>
        <taxon>Bacillati</taxon>
        <taxon>Actinomycetota</taxon>
        <taxon>Actinomycetes</taxon>
        <taxon>Kitasatosporales</taxon>
        <taxon>Streptomycetaceae</taxon>
        <taxon>Streptomyces</taxon>
    </lineage>
</organism>